<organism evidence="2">
    <name type="scientific">viral metagenome</name>
    <dbReference type="NCBI Taxonomy" id="1070528"/>
    <lineage>
        <taxon>unclassified sequences</taxon>
        <taxon>metagenomes</taxon>
        <taxon>organismal metagenomes</taxon>
    </lineage>
</organism>
<keyword evidence="1" id="KW-1133">Transmembrane helix</keyword>
<protein>
    <submittedName>
        <fullName evidence="2">Uncharacterized protein</fullName>
    </submittedName>
</protein>
<sequence>MFFRQSIINPEMSNYIRKSNNKYMENLINYNNKLKNKFKNLFQNKTYEIQEVNNIYFLLPFVSLVSFLAGYKYKSIL</sequence>
<evidence type="ECO:0000256" key="1">
    <source>
        <dbReference type="SAM" id="Phobius"/>
    </source>
</evidence>
<dbReference type="AlphaFoldDB" id="A0A6C0KPN4"/>
<keyword evidence="1" id="KW-0472">Membrane</keyword>
<dbReference type="EMBL" id="MN740944">
    <property type="protein sequence ID" value="QHU19106.1"/>
    <property type="molecule type" value="Genomic_DNA"/>
</dbReference>
<accession>A0A6C0KPN4</accession>
<evidence type="ECO:0000313" key="2">
    <source>
        <dbReference type="EMBL" id="QHU19106.1"/>
    </source>
</evidence>
<proteinExistence type="predicted"/>
<name>A0A6C0KPN4_9ZZZZ</name>
<keyword evidence="1" id="KW-0812">Transmembrane</keyword>
<reference evidence="2" key="1">
    <citation type="journal article" date="2020" name="Nature">
        <title>Giant virus diversity and host interactions through global metagenomics.</title>
        <authorList>
            <person name="Schulz F."/>
            <person name="Roux S."/>
            <person name="Paez-Espino D."/>
            <person name="Jungbluth S."/>
            <person name="Walsh D.A."/>
            <person name="Denef V.J."/>
            <person name="McMahon K.D."/>
            <person name="Konstantinidis K.T."/>
            <person name="Eloe-Fadrosh E.A."/>
            <person name="Kyrpides N.C."/>
            <person name="Woyke T."/>
        </authorList>
    </citation>
    <scope>NUCLEOTIDE SEQUENCE</scope>
    <source>
        <strain evidence="2">GVMAG-S-3300013014-104</strain>
    </source>
</reference>
<feature type="transmembrane region" description="Helical" evidence="1">
    <location>
        <begin position="55"/>
        <end position="73"/>
    </location>
</feature>